<protein>
    <submittedName>
        <fullName evidence="1">Uncharacterized protein</fullName>
    </submittedName>
</protein>
<comment type="caution">
    <text evidence="1">The sequence shown here is derived from an EMBL/GenBank/DDBJ whole genome shotgun (WGS) entry which is preliminary data.</text>
</comment>
<dbReference type="AlphaFoldDB" id="A0A0F4NJM2"/>
<reference evidence="1 2" key="1">
    <citation type="journal article" date="2015" name="BMC Genomics">
        <title>Genome mining reveals unlocked bioactive potential of marine Gram-negative bacteria.</title>
        <authorList>
            <person name="Machado H."/>
            <person name="Sonnenschein E.C."/>
            <person name="Melchiorsen J."/>
            <person name="Gram L."/>
        </authorList>
    </citation>
    <scope>NUCLEOTIDE SEQUENCE [LARGE SCALE GENOMIC DNA]</scope>
    <source>
        <strain evidence="1 2">S2757</strain>
    </source>
</reference>
<dbReference type="RefSeq" id="WP_045955534.1">
    <property type="nucleotide sequence ID" value="NZ_JXXV01000016.1"/>
</dbReference>
<gene>
    <name evidence="1" type="ORF">TW81_09890</name>
</gene>
<dbReference type="PATRIC" id="fig|579748.3.peg.2032"/>
<dbReference type="InterPro" id="IPR009363">
    <property type="entry name" value="Phage_Mu_Gp16"/>
</dbReference>
<evidence type="ECO:0000313" key="1">
    <source>
        <dbReference type="EMBL" id="KJY83297.1"/>
    </source>
</evidence>
<sequence length="134" mass="15748">MSKRQLTKKQQDFRKRLLAQVHLSQKYTDFYAYYEDDYRSMLQQHFSVRSAAELDIDELIALVDFLNYRTKAPVVHATEAQVKYLRNRWAAKAKAPTENGMRKLCQKLFGFMPLRIESLSKKQVSGLINAVNRM</sequence>
<name>A0A0F4NJM2_9VIBR</name>
<keyword evidence="2" id="KW-1185">Reference proteome</keyword>
<dbReference type="STRING" id="579748.TW81_09890"/>
<evidence type="ECO:0000313" key="2">
    <source>
        <dbReference type="Proteomes" id="UP000033673"/>
    </source>
</evidence>
<dbReference type="Pfam" id="PF06252">
    <property type="entry name" value="GemA"/>
    <property type="match status" value="1"/>
</dbReference>
<dbReference type="EMBL" id="JXXV01000016">
    <property type="protein sequence ID" value="KJY83297.1"/>
    <property type="molecule type" value="Genomic_DNA"/>
</dbReference>
<accession>A0A0F4NJM2</accession>
<proteinExistence type="predicted"/>
<dbReference type="Proteomes" id="UP000033673">
    <property type="component" value="Unassembled WGS sequence"/>
</dbReference>
<organism evidence="1 2">
    <name type="scientific">Vibrio galatheae</name>
    <dbReference type="NCBI Taxonomy" id="579748"/>
    <lineage>
        <taxon>Bacteria</taxon>
        <taxon>Pseudomonadati</taxon>
        <taxon>Pseudomonadota</taxon>
        <taxon>Gammaproteobacteria</taxon>
        <taxon>Vibrionales</taxon>
        <taxon>Vibrionaceae</taxon>
        <taxon>Vibrio</taxon>
    </lineage>
</organism>